<evidence type="ECO:0000313" key="2">
    <source>
        <dbReference type="EMBL" id="TGZ58431.1"/>
    </source>
</evidence>
<dbReference type="Proteomes" id="UP000308267">
    <property type="component" value="Unassembled WGS sequence"/>
</dbReference>
<keyword evidence="3" id="KW-1185">Reference proteome</keyword>
<dbReference type="EMBL" id="SJOL01009288">
    <property type="protein sequence ID" value="TGZ58431.1"/>
    <property type="molecule type" value="Genomic_DNA"/>
</dbReference>
<proteinExistence type="predicted"/>
<sequence length="436" mass="47895">MQHFYRKIFIPPWKVLKKRAFSRQGSLIVFSALNRAALLNSRAPLRGLQAMENTEDFVVVEEDAASEKKSEIDRLRVLVELFTKALDTLNQSNVLLKDELQSALSVTLQHVCPDRTSSTDDLIKLLDGNISSPEEVRANYVKRLCSRLVALNEEKLALLAENTGLRESLTAKEKEFSDQVADASLTTRNIEMVLAQLEDGDTNPPDIVSASTTIGDLCTSLNSIYDRLSKLQLKPATSSGAEALSECPSAVSETKPAPRTVVSVGVLTCDDQSTSPGTPKPTTISSLPRPVQLSSLNVNAVIQDLPPPPAYPTQADFERVDPQTPYVEPNDDLHEFGLSNAHQRSDTNYDDQVQSMSSLANRLLASGFPKIGAALRHAFQELVPPGRLEQERTEGAGRGTPQPSYSANQEEPWCPCCHQRFASRDDLETHLLSCLT</sequence>
<name>A0A4S2L6T0_OPIFE</name>
<dbReference type="AlphaFoldDB" id="A0A4S2L6T0"/>
<feature type="region of interest" description="Disordered" evidence="1">
    <location>
        <begin position="384"/>
        <end position="410"/>
    </location>
</feature>
<reference evidence="2 3" key="1">
    <citation type="journal article" date="2019" name="BMC Genomics">
        <title>New insights from Opisthorchis felineus genome: update on genomics of the epidemiologically important liver flukes.</title>
        <authorList>
            <person name="Ershov N.I."/>
            <person name="Mordvinov V.A."/>
            <person name="Prokhortchouk E.B."/>
            <person name="Pakharukova M.Y."/>
            <person name="Gunbin K.V."/>
            <person name="Ustyantsev K."/>
            <person name="Genaev M.A."/>
            <person name="Blinov A.G."/>
            <person name="Mazur A."/>
            <person name="Boulygina E."/>
            <person name="Tsygankova S."/>
            <person name="Khrameeva E."/>
            <person name="Chekanov N."/>
            <person name="Fan G."/>
            <person name="Xiao A."/>
            <person name="Zhang H."/>
            <person name="Xu X."/>
            <person name="Yang H."/>
            <person name="Solovyev V."/>
            <person name="Lee S.M."/>
            <person name="Liu X."/>
            <person name="Afonnikov D.A."/>
            <person name="Skryabin K.G."/>
        </authorList>
    </citation>
    <scope>NUCLEOTIDE SEQUENCE [LARGE SCALE GENOMIC DNA]</scope>
    <source>
        <strain evidence="2">AK-0245</strain>
        <tissue evidence="2">Whole organism</tissue>
    </source>
</reference>
<organism evidence="2 3">
    <name type="scientific">Opisthorchis felineus</name>
    <dbReference type="NCBI Taxonomy" id="147828"/>
    <lineage>
        <taxon>Eukaryota</taxon>
        <taxon>Metazoa</taxon>
        <taxon>Spiralia</taxon>
        <taxon>Lophotrochozoa</taxon>
        <taxon>Platyhelminthes</taxon>
        <taxon>Trematoda</taxon>
        <taxon>Digenea</taxon>
        <taxon>Opisthorchiida</taxon>
        <taxon>Opisthorchiata</taxon>
        <taxon>Opisthorchiidae</taxon>
        <taxon>Opisthorchis</taxon>
    </lineage>
</organism>
<accession>A0A4S2L6T0</accession>
<gene>
    <name evidence="2" type="ORF">CRM22_009643</name>
</gene>
<protein>
    <submittedName>
        <fullName evidence="2">Uncharacterized protein</fullName>
    </submittedName>
</protein>
<dbReference type="OrthoDB" id="6270872at2759"/>
<evidence type="ECO:0000313" key="3">
    <source>
        <dbReference type="Proteomes" id="UP000308267"/>
    </source>
</evidence>
<comment type="caution">
    <text evidence="2">The sequence shown here is derived from an EMBL/GenBank/DDBJ whole genome shotgun (WGS) entry which is preliminary data.</text>
</comment>
<evidence type="ECO:0000256" key="1">
    <source>
        <dbReference type="SAM" id="MobiDB-lite"/>
    </source>
</evidence>